<evidence type="ECO:0000256" key="1">
    <source>
        <dbReference type="ARBA" id="ARBA00010139"/>
    </source>
</evidence>
<dbReference type="SUPFAM" id="SSF51905">
    <property type="entry name" value="FAD/NAD(P)-binding domain"/>
    <property type="match status" value="1"/>
</dbReference>
<organism evidence="2 3">
    <name type="scientific">Hermanssonia centrifuga</name>
    <dbReference type="NCBI Taxonomy" id="98765"/>
    <lineage>
        <taxon>Eukaryota</taxon>
        <taxon>Fungi</taxon>
        <taxon>Dikarya</taxon>
        <taxon>Basidiomycota</taxon>
        <taxon>Agaricomycotina</taxon>
        <taxon>Agaricomycetes</taxon>
        <taxon>Polyporales</taxon>
        <taxon>Meruliaceae</taxon>
        <taxon>Hermanssonia</taxon>
    </lineage>
</organism>
<gene>
    <name evidence="2" type="ORF">EW026_g5043</name>
</gene>
<dbReference type="PANTHER" id="PTHR42877:SF7">
    <property type="entry name" value="FLAVIN-BINDING MONOOXYGENASE-RELATED"/>
    <property type="match status" value="1"/>
</dbReference>
<comment type="similarity">
    <text evidence="1">Belongs to the FAD-binding monooxygenase family.</text>
</comment>
<comment type="caution">
    <text evidence="2">The sequence shown here is derived from an EMBL/GenBank/DDBJ whole genome shotgun (WGS) entry which is preliminary data.</text>
</comment>
<keyword evidence="3" id="KW-1185">Reference proteome</keyword>
<dbReference type="Gene3D" id="3.50.50.60">
    <property type="entry name" value="FAD/NAD(P)-binding domain"/>
    <property type="match status" value="2"/>
</dbReference>
<dbReference type="Proteomes" id="UP000309038">
    <property type="component" value="Unassembled WGS sequence"/>
</dbReference>
<dbReference type="AlphaFoldDB" id="A0A4S4KJP3"/>
<dbReference type="PANTHER" id="PTHR42877">
    <property type="entry name" value="L-ORNITHINE N(5)-MONOOXYGENASE-RELATED"/>
    <property type="match status" value="1"/>
</dbReference>
<evidence type="ECO:0000313" key="2">
    <source>
        <dbReference type="EMBL" id="THG96859.1"/>
    </source>
</evidence>
<dbReference type="InterPro" id="IPR036188">
    <property type="entry name" value="FAD/NAD-bd_sf"/>
</dbReference>
<protein>
    <recommendedName>
        <fullName evidence="4">Flavin-containing monooxygenase</fullName>
    </recommendedName>
</protein>
<dbReference type="EMBL" id="SGPJ01000205">
    <property type="protein sequence ID" value="THG96859.1"/>
    <property type="molecule type" value="Genomic_DNA"/>
</dbReference>
<sequence length="595" mass="67481">MSPSTNGINGHVNGHTNGHVVELQLGDFCIDEYKPLKVIVIGAGFSGVAAGIRFRQHISNLDLTIYDKNDSVGDIADAFYFGQFQFSFDQKNDWSALYSPGKEILSYLRSVVDRYQLEPYIKLSNKMTRAWYNEPTGKWHVLVTRPSVTSPGEFEEFEDTCDFLFTGMGILSRWSWPDIDGLKNFKGTLVHSANWDLGGATWEDDAKDWHDKNVAVIGLGSTALQIVAALQPKVGKLYNFGRGKAWISPPFAVTKFSELLSRDVFSDENYVFSEEEKKRLDDPVFGRQFRHALEQDMNSLHTVTMRNSPLQQQVQVWFKAHMIHRLAKKPEIAEKLIPDFSVTCRRLTPAPGYLDALCQENVELITSDIKHVTSDTVETKDGSQTKLDVIICATGFDSSYRYPFPIIGRDGVDLCDKWTPTAKTYLSVCVDGFPNCFFGLGPNSTIGTGSLIPMIEHQVDYAVQVAMKLQRERLKSIEVKKRAVEDFDRFIEGYFPKTVFTEKVRTWYKLGKDEGRVVGLWPGSTLHALKALKYPRWEDFNYEHNDGESSHNSLYWLGNGMTNNEKTLTGDRAWYLSKEYMDVPPIPTATIKNKV</sequence>
<evidence type="ECO:0008006" key="4">
    <source>
        <dbReference type="Google" id="ProtNLM"/>
    </source>
</evidence>
<accession>A0A4S4KJP3</accession>
<reference evidence="2 3" key="1">
    <citation type="submission" date="2019-02" db="EMBL/GenBank/DDBJ databases">
        <title>Genome sequencing of the rare red list fungi Phlebia centrifuga.</title>
        <authorList>
            <person name="Buettner E."/>
            <person name="Kellner H."/>
        </authorList>
    </citation>
    <scope>NUCLEOTIDE SEQUENCE [LARGE SCALE GENOMIC DNA]</scope>
    <source>
        <strain evidence="2 3">DSM 108282</strain>
    </source>
</reference>
<proteinExistence type="inferred from homology"/>
<name>A0A4S4KJP3_9APHY</name>
<dbReference type="InterPro" id="IPR051209">
    <property type="entry name" value="FAD-bind_Monooxygenase_sf"/>
</dbReference>
<evidence type="ECO:0000313" key="3">
    <source>
        <dbReference type="Proteomes" id="UP000309038"/>
    </source>
</evidence>